<organism evidence="1 2">
    <name type="scientific">Clostridium oryzae</name>
    <dbReference type="NCBI Taxonomy" id="1450648"/>
    <lineage>
        <taxon>Bacteria</taxon>
        <taxon>Bacillati</taxon>
        <taxon>Bacillota</taxon>
        <taxon>Clostridia</taxon>
        <taxon>Eubacteriales</taxon>
        <taxon>Clostridiaceae</taxon>
        <taxon>Clostridium</taxon>
    </lineage>
</organism>
<dbReference type="Proteomes" id="UP000190080">
    <property type="component" value="Unassembled WGS sequence"/>
</dbReference>
<gene>
    <name evidence="1" type="ORF">CLORY_04040</name>
</gene>
<sequence length="71" mass="7697">MEYTLSMTFINTTGDKVSISVSDVKSNLTKDEAVSLMNTIIANDIFVSDGGSLVSKYGAQLTQRNATKFDI</sequence>
<evidence type="ECO:0000313" key="2">
    <source>
        <dbReference type="Proteomes" id="UP000190080"/>
    </source>
</evidence>
<dbReference type="InterPro" id="IPR021321">
    <property type="entry name" value="DUF2922"/>
</dbReference>
<dbReference type="RefSeq" id="WP_079421863.1">
    <property type="nucleotide sequence ID" value="NZ_MZGV01000002.1"/>
</dbReference>
<evidence type="ECO:0000313" key="1">
    <source>
        <dbReference type="EMBL" id="OPJ64895.1"/>
    </source>
</evidence>
<comment type="caution">
    <text evidence="1">The sequence shown here is derived from an EMBL/GenBank/DDBJ whole genome shotgun (WGS) entry which is preliminary data.</text>
</comment>
<dbReference type="AlphaFoldDB" id="A0A1V4IYN4"/>
<reference evidence="1 2" key="1">
    <citation type="submission" date="2017-03" db="EMBL/GenBank/DDBJ databases">
        <title>Genome sequence of Clostridium oryzae DSM 28571.</title>
        <authorList>
            <person name="Poehlein A."/>
            <person name="Daniel R."/>
        </authorList>
    </citation>
    <scope>NUCLEOTIDE SEQUENCE [LARGE SCALE GENOMIC DNA]</scope>
    <source>
        <strain evidence="1 2">DSM 28571</strain>
    </source>
</reference>
<dbReference type="Pfam" id="PF11148">
    <property type="entry name" value="DUF2922"/>
    <property type="match status" value="1"/>
</dbReference>
<dbReference type="OrthoDB" id="9795264at2"/>
<evidence type="ECO:0008006" key="3">
    <source>
        <dbReference type="Google" id="ProtNLM"/>
    </source>
</evidence>
<keyword evidence="2" id="KW-1185">Reference proteome</keyword>
<dbReference type="STRING" id="1450648.CLORY_04040"/>
<name>A0A1V4IYN4_9CLOT</name>
<protein>
    <recommendedName>
        <fullName evidence="3">DUF2922 domain-containing protein</fullName>
    </recommendedName>
</protein>
<accession>A0A1V4IYN4</accession>
<proteinExistence type="predicted"/>
<dbReference type="EMBL" id="MZGV01000002">
    <property type="protein sequence ID" value="OPJ64895.1"/>
    <property type="molecule type" value="Genomic_DNA"/>
</dbReference>